<sequence>MTKSSGNATNTAEDSSPVKSKRAVASDKAGGLKSKKHKCTAIVKVESKVVLMTQRLRTRSRNPLANPTTILAPLTVEDDSGDSVSRNKDYVTHHGSDLAAGTGVGASGTAKGRHAFHLEEMVDDYEDGEEAQEDEEEENGSSS</sequence>
<feature type="region of interest" description="Disordered" evidence="1">
    <location>
        <begin position="1"/>
        <end position="37"/>
    </location>
</feature>
<keyword evidence="3" id="KW-1185">Reference proteome</keyword>
<gene>
    <name evidence="2" type="ORF">ANE_LOCUS22759</name>
</gene>
<feature type="compositionally biased region" description="Acidic residues" evidence="1">
    <location>
        <begin position="121"/>
        <end position="143"/>
    </location>
</feature>
<proteinExistence type="predicted"/>
<accession>A0A565CFC7</accession>
<reference evidence="2" key="1">
    <citation type="submission" date="2019-07" db="EMBL/GenBank/DDBJ databases">
        <authorList>
            <person name="Dittberner H."/>
        </authorList>
    </citation>
    <scope>NUCLEOTIDE SEQUENCE [LARGE SCALE GENOMIC DNA]</scope>
</reference>
<feature type="region of interest" description="Disordered" evidence="1">
    <location>
        <begin position="96"/>
        <end position="143"/>
    </location>
</feature>
<feature type="compositionally biased region" description="Polar residues" evidence="1">
    <location>
        <begin position="1"/>
        <end position="18"/>
    </location>
</feature>
<evidence type="ECO:0000313" key="2">
    <source>
        <dbReference type="EMBL" id="VVB12315.1"/>
    </source>
</evidence>
<dbReference type="Proteomes" id="UP000489600">
    <property type="component" value="Unassembled WGS sequence"/>
</dbReference>
<evidence type="ECO:0000256" key="1">
    <source>
        <dbReference type="SAM" id="MobiDB-lite"/>
    </source>
</evidence>
<evidence type="ECO:0000313" key="3">
    <source>
        <dbReference type="Proteomes" id="UP000489600"/>
    </source>
</evidence>
<organism evidence="2 3">
    <name type="scientific">Arabis nemorensis</name>
    <dbReference type="NCBI Taxonomy" id="586526"/>
    <lineage>
        <taxon>Eukaryota</taxon>
        <taxon>Viridiplantae</taxon>
        <taxon>Streptophyta</taxon>
        <taxon>Embryophyta</taxon>
        <taxon>Tracheophyta</taxon>
        <taxon>Spermatophyta</taxon>
        <taxon>Magnoliopsida</taxon>
        <taxon>eudicotyledons</taxon>
        <taxon>Gunneridae</taxon>
        <taxon>Pentapetalae</taxon>
        <taxon>rosids</taxon>
        <taxon>malvids</taxon>
        <taxon>Brassicales</taxon>
        <taxon>Brassicaceae</taxon>
        <taxon>Arabideae</taxon>
        <taxon>Arabis</taxon>
    </lineage>
</organism>
<protein>
    <submittedName>
        <fullName evidence="2">Uncharacterized protein</fullName>
    </submittedName>
</protein>
<dbReference type="EMBL" id="CABITT030000007">
    <property type="protein sequence ID" value="VVB12315.1"/>
    <property type="molecule type" value="Genomic_DNA"/>
</dbReference>
<dbReference type="AlphaFoldDB" id="A0A565CFC7"/>
<comment type="caution">
    <text evidence="2">The sequence shown here is derived from an EMBL/GenBank/DDBJ whole genome shotgun (WGS) entry which is preliminary data.</text>
</comment>
<name>A0A565CFC7_9BRAS</name>